<dbReference type="Gene3D" id="3.40.50.2300">
    <property type="match status" value="1"/>
</dbReference>
<dbReference type="PROSITE" id="PS00622">
    <property type="entry name" value="HTH_LUXR_1"/>
    <property type="match status" value="1"/>
</dbReference>
<comment type="caution">
    <text evidence="6">The sequence shown here is derived from an EMBL/GenBank/DDBJ whole genome shotgun (WGS) entry which is preliminary data.</text>
</comment>
<sequence>MSAYTVTSSLRVMLLDDHEVMRRGLELLLKQEHLIDVIGSFTTSRELFAALRDKTADVLIVDYSLGPTEVDGLNLIRALKVRFPNEKVLVMSAHNNAATIALAMKAGARGFIGKGQDQKELITAIRAVAAGRVYLSKEMSREIASQPTELSEHTGESALINDVKLSPREREVLRCYLDGMSVTEIAVKFSRSITTISAQKTAAYRKLGIRNDSELFKIRHQLERS</sequence>
<dbReference type="Pfam" id="PF00196">
    <property type="entry name" value="GerE"/>
    <property type="match status" value="1"/>
</dbReference>
<feature type="domain" description="HTH luxR-type" evidence="4">
    <location>
        <begin position="158"/>
        <end position="223"/>
    </location>
</feature>
<dbReference type="SMART" id="SM00421">
    <property type="entry name" value="HTH_LUXR"/>
    <property type="match status" value="1"/>
</dbReference>
<dbReference type="CDD" id="cd06170">
    <property type="entry name" value="LuxR_C_like"/>
    <property type="match status" value="1"/>
</dbReference>
<dbReference type="PROSITE" id="PS50043">
    <property type="entry name" value="HTH_LUXR_2"/>
    <property type="match status" value="1"/>
</dbReference>
<name>A0ABW8II41_9GAMM</name>
<feature type="domain" description="Response regulatory" evidence="5">
    <location>
        <begin position="11"/>
        <end position="129"/>
    </location>
</feature>
<evidence type="ECO:0000313" key="7">
    <source>
        <dbReference type="Proteomes" id="UP001620409"/>
    </source>
</evidence>
<dbReference type="InterPro" id="IPR039420">
    <property type="entry name" value="WalR-like"/>
</dbReference>
<dbReference type="PROSITE" id="PS50110">
    <property type="entry name" value="RESPONSE_REGULATORY"/>
    <property type="match status" value="1"/>
</dbReference>
<evidence type="ECO:0000256" key="3">
    <source>
        <dbReference type="PROSITE-ProRule" id="PRU00169"/>
    </source>
</evidence>
<dbReference type="PRINTS" id="PR00038">
    <property type="entry name" value="HTHLUXR"/>
</dbReference>
<reference evidence="6 7" key="1">
    <citation type="submission" date="2020-10" db="EMBL/GenBank/DDBJ databases">
        <title>Phylogeny of dyella-like bacteria.</title>
        <authorList>
            <person name="Fu J."/>
        </authorList>
    </citation>
    <scope>NUCLEOTIDE SEQUENCE [LARGE SCALE GENOMIC DNA]</scope>
    <source>
        <strain evidence="6 7">DHG40</strain>
    </source>
</reference>
<evidence type="ECO:0000259" key="5">
    <source>
        <dbReference type="PROSITE" id="PS50110"/>
    </source>
</evidence>
<dbReference type="SMART" id="SM00448">
    <property type="entry name" value="REC"/>
    <property type="match status" value="1"/>
</dbReference>
<dbReference type="InterPro" id="IPR000792">
    <property type="entry name" value="Tscrpt_reg_LuxR_C"/>
</dbReference>
<accession>A0ABW8II41</accession>
<dbReference type="Proteomes" id="UP001620409">
    <property type="component" value="Unassembled WGS sequence"/>
</dbReference>
<dbReference type="EMBL" id="JADIKI010000022">
    <property type="protein sequence ID" value="MFK2853974.1"/>
    <property type="molecule type" value="Genomic_DNA"/>
</dbReference>
<dbReference type="InterPro" id="IPR001789">
    <property type="entry name" value="Sig_transdc_resp-reg_receiver"/>
</dbReference>
<evidence type="ECO:0000313" key="6">
    <source>
        <dbReference type="EMBL" id="MFK2853974.1"/>
    </source>
</evidence>
<proteinExistence type="predicted"/>
<evidence type="ECO:0000256" key="2">
    <source>
        <dbReference type="ARBA" id="ARBA00023125"/>
    </source>
</evidence>
<keyword evidence="2" id="KW-0238">DNA-binding</keyword>
<feature type="modified residue" description="4-aspartylphosphate" evidence="3">
    <location>
        <position position="62"/>
    </location>
</feature>
<dbReference type="InterPro" id="IPR016032">
    <property type="entry name" value="Sig_transdc_resp-reg_C-effctor"/>
</dbReference>
<dbReference type="CDD" id="cd17535">
    <property type="entry name" value="REC_NarL-like"/>
    <property type="match status" value="1"/>
</dbReference>
<gene>
    <name evidence="6" type="ORF">ISP18_05180</name>
</gene>
<keyword evidence="7" id="KW-1185">Reference proteome</keyword>
<evidence type="ECO:0000259" key="4">
    <source>
        <dbReference type="PROSITE" id="PS50043"/>
    </source>
</evidence>
<dbReference type="SUPFAM" id="SSF52172">
    <property type="entry name" value="CheY-like"/>
    <property type="match status" value="1"/>
</dbReference>
<organism evidence="6 7">
    <name type="scientific">Dyella humi</name>
    <dbReference type="NCBI Taxonomy" id="1770547"/>
    <lineage>
        <taxon>Bacteria</taxon>
        <taxon>Pseudomonadati</taxon>
        <taxon>Pseudomonadota</taxon>
        <taxon>Gammaproteobacteria</taxon>
        <taxon>Lysobacterales</taxon>
        <taxon>Rhodanobacteraceae</taxon>
        <taxon>Dyella</taxon>
    </lineage>
</organism>
<keyword evidence="1 3" id="KW-0597">Phosphoprotein</keyword>
<evidence type="ECO:0000256" key="1">
    <source>
        <dbReference type="ARBA" id="ARBA00022553"/>
    </source>
</evidence>
<dbReference type="Pfam" id="PF00072">
    <property type="entry name" value="Response_reg"/>
    <property type="match status" value="1"/>
</dbReference>
<dbReference type="InterPro" id="IPR058245">
    <property type="entry name" value="NreC/VraR/RcsB-like_REC"/>
</dbReference>
<dbReference type="InterPro" id="IPR011006">
    <property type="entry name" value="CheY-like_superfamily"/>
</dbReference>
<dbReference type="PANTHER" id="PTHR43214">
    <property type="entry name" value="TWO-COMPONENT RESPONSE REGULATOR"/>
    <property type="match status" value="1"/>
</dbReference>
<dbReference type="SUPFAM" id="SSF46894">
    <property type="entry name" value="C-terminal effector domain of the bipartite response regulators"/>
    <property type="match status" value="1"/>
</dbReference>
<dbReference type="RefSeq" id="WP_380007609.1">
    <property type="nucleotide sequence ID" value="NZ_JADIKI010000022.1"/>
</dbReference>
<dbReference type="PANTHER" id="PTHR43214:SF43">
    <property type="entry name" value="TWO-COMPONENT RESPONSE REGULATOR"/>
    <property type="match status" value="1"/>
</dbReference>
<protein>
    <submittedName>
        <fullName evidence="6">Response regulator transcription factor</fullName>
    </submittedName>
</protein>